<keyword evidence="3" id="KW-0238">DNA-binding</keyword>
<dbReference type="Gene3D" id="6.10.140.190">
    <property type="match status" value="1"/>
</dbReference>
<accession>A0ABX2EZD1</accession>
<organism evidence="3 4">
    <name type="scientific">Kibdelosporangium persicum</name>
    <dbReference type="NCBI Taxonomy" id="2698649"/>
    <lineage>
        <taxon>Bacteria</taxon>
        <taxon>Bacillati</taxon>
        <taxon>Actinomycetota</taxon>
        <taxon>Actinomycetes</taxon>
        <taxon>Pseudonocardiales</taxon>
        <taxon>Pseudonocardiaceae</taxon>
        <taxon>Kibdelosporangium</taxon>
    </lineage>
</organism>
<dbReference type="InterPro" id="IPR036390">
    <property type="entry name" value="WH_DNA-bd_sf"/>
</dbReference>
<evidence type="ECO:0000259" key="1">
    <source>
        <dbReference type="Pfam" id="PF03551"/>
    </source>
</evidence>
<reference evidence="3 4" key="1">
    <citation type="submission" date="2020-01" db="EMBL/GenBank/DDBJ databases">
        <title>Kibdelosporangium persica a novel Actinomycetes from a hot desert in Iran.</title>
        <authorList>
            <person name="Safaei N."/>
            <person name="Zaburannyi N."/>
            <person name="Mueller R."/>
            <person name="Wink J."/>
        </authorList>
    </citation>
    <scope>NUCLEOTIDE SEQUENCE [LARGE SCALE GENOMIC DNA]</scope>
    <source>
        <strain evidence="3 4">4NS15</strain>
    </source>
</reference>
<dbReference type="EMBL" id="JAAATY010000002">
    <property type="protein sequence ID" value="NRN64033.1"/>
    <property type="molecule type" value="Genomic_DNA"/>
</dbReference>
<dbReference type="InterPro" id="IPR036388">
    <property type="entry name" value="WH-like_DNA-bd_sf"/>
</dbReference>
<evidence type="ECO:0000259" key="2">
    <source>
        <dbReference type="Pfam" id="PF10400"/>
    </source>
</evidence>
<dbReference type="PANTHER" id="PTHR43252:SF2">
    <property type="entry name" value="TRANSCRIPTION REGULATOR, PADR-LIKE FAMILY"/>
    <property type="match status" value="1"/>
</dbReference>
<gene>
    <name evidence="3" type="ORF">GC106_12380</name>
</gene>
<evidence type="ECO:0000313" key="3">
    <source>
        <dbReference type="EMBL" id="NRN64033.1"/>
    </source>
</evidence>
<feature type="domain" description="Transcription regulator PadR N-terminal" evidence="1">
    <location>
        <begin position="10"/>
        <end position="79"/>
    </location>
</feature>
<protein>
    <submittedName>
        <fullName evidence="3">DNA-binding PadR family transcriptional regulator</fullName>
    </submittedName>
</protein>
<dbReference type="Proteomes" id="UP000763557">
    <property type="component" value="Unassembled WGS sequence"/>
</dbReference>
<proteinExistence type="predicted"/>
<dbReference type="GO" id="GO:0003677">
    <property type="term" value="F:DNA binding"/>
    <property type="evidence" value="ECO:0007669"/>
    <property type="project" value="UniProtKB-KW"/>
</dbReference>
<evidence type="ECO:0000313" key="4">
    <source>
        <dbReference type="Proteomes" id="UP000763557"/>
    </source>
</evidence>
<comment type="caution">
    <text evidence="3">The sequence shown here is derived from an EMBL/GenBank/DDBJ whole genome shotgun (WGS) entry which is preliminary data.</text>
</comment>
<keyword evidence="4" id="KW-1185">Reference proteome</keyword>
<name>A0ABX2EZD1_9PSEU</name>
<dbReference type="Pfam" id="PF03551">
    <property type="entry name" value="PadR"/>
    <property type="match status" value="1"/>
</dbReference>
<feature type="domain" description="Transcription regulator PadR C-terminal" evidence="2">
    <location>
        <begin position="93"/>
        <end position="173"/>
    </location>
</feature>
<dbReference type="Pfam" id="PF10400">
    <property type="entry name" value="Vir_act_alpha_C"/>
    <property type="match status" value="1"/>
</dbReference>
<dbReference type="InterPro" id="IPR005149">
    <property type="entry name" value="Tscrpt_reg_PadR_N"/>
</dbReference>
<sequence>MTGMSLRHAVLGLLTTGPASGYDLLKRFEVSLAYVWSATQSQLYGELAKMADEGLVEVAAEGPRGRKEYAITADGRAALLHWMTEVEPEPLRRNGMLLRVFFLHLVDPDKAVAFLRRQADLAAQQHDELSKVAELVEQEEPDQENKSGRVVLEWGLRASATYRDWARWAETQISS</sequence>
<dbReference type="SUPFAM" id="SSF46785">
    <property type="entry name" value="Winged helix' DNA-binding domain"/>
    <property type="match status" value="1"/>
</dbReference>
<dbReference type="PANTHER" id="PTHR43252">
    <property type="entry name" value="TRANSCRIPTIONAL REGULATOR YQJI"/>
    <property type="match status" value="1"/>
</dbReference>
<dbReference type="Gene3D" id="1.10.10.10">
    <property type="entry name" value="Winged helix-like DNA-binding domain superfamily/Winged helix DNA-binding domain"/>
    <property type="match status" value="1"/>
</dbReference>
<dbReference type="InterPro" id="IPR018309">
    <property type="entry name" value="Tscrpt_reg_PadR_C"/>
</dbReference>